<keyword evidence="2" id="KW-1185">Reference proteome</keyword>
<protein>
    <submittedName>
        <fullName evidence="1">Uncharacterized protein</fullName>
    </submittedName>
</protein>
<evidence type="ECO:0000313" key="2">
    <source>
        <dbReference type="Proteomes" id="UP000217790"/>
    </source>
</evidence>
<sequence>MTNSLFAPEVQACKFKQVQIASAHGLWDTSDTATAHHGTHLATGLTVLGSFLVISIMDLFPVPPPLQELPTTFVFPRMNGKLNKHGLFHSLMLFFSRSVENHKVDCLPSSGTKVAQRDRLVKFSQAGMAKWKSVLFTLTHIPHKGVRNGGVTKRKPLKRVHHILQKDQRTLIARWLWTGFYPGLRLIVRWKRLHWRWLLQTSVTLICLSKRLVGPTLVYNRCLTMASTNIFPSDEDHTDLPTLPSLKPPQAVSAFVPEVSERAPVISSDAPGRALQCTLTFANGMKMTVYKHEVPPMQPFCYTTDLQHLIQSWDDGSADWAPPPDHPIIIHGHPIPIKLWGELYRFNKMASSEWKRLKSDWSNWQQASSTPEAFWVMFSNSQGQHLKFSHIMKILKEKYQQGDNNIASEARQVFDKEFINQFGYEKEFYSFLHFTV</sequence>
<proteinExistence type="predicted"/>
<reference evidence="2" key="1">
    <citation type="journal article" date="2017" name="Nat. Ecol. Evol.">
        <title>Genome expansion and lineage-specific genetic innovations in the forest pathogenic fungi Armillaria.</title>
        <authorList>
            <person name="Sipos G."/>
            <person name="Prasanna A.N."/>
            <person name="Walter M.C."/>
            <person name="O'Connor E."/>
            <person name="Balint B."/>
            <person name="Krizsan K."/>
            <person name="Kiss B."/>
            <person name="Hess J."/>
            <person name="Varga T."/>
            <person name="Slot J."/>
            <person name="Riley R."/>
            <person name="Boka B."/>
            <person name="Rigling D."/>
            <person name="Barry K."/>
            <person name="Lee J."/>
            <person name="Mihaltcheva S."/>
            <person name="LaButti K."/>
            <person name="Lipzen A."/>
            <person name="Waldron R."/>
            <person name="Moloney N.M."/>
            <person name="Sperisen C."/>
            <person name="Kredics L."/>
            <person name="Vagvoelgyi C."/>
            <person name="Patrignani A."/>
            <person name="Fitzpatrick D."/>
            <person name="Nagy I."/>
            <person name="Doyle S."/>
            <person name="Anderson J.B."/>
            <person name="Grigoriev I.V."/>
            <person name="Gueldener U."/>
            <person name="Muensterkoetter M."/>
            <person name="Nagy L.G."/>
        </authorList>
    </citation>
    <scope>NUCLEOTIDE SEQUENCE [LARGE SCALE GENOMIC DNA]</scope>
    <source>
        <strain evidence="2">Ar21-2</strain>
    </source>
</reference>
<evidence type="ECO:0000313" key="1">
    <source>
        <dbReference type="EMBL" id="PBK90470.1"/>
    </source>
</evidence>
<dbReference type="InParanoid" id="A0A2H3D8P7"/>
<accession>A0A2H3D8P7</accession>
<dbReference type="EMBL" id="KZ293665">
    <property type="protein sequence ID" value="PBK90470.1"/>
    <property type="molecule type" value="Genomic_DNA"/>
</dbReference>
<dbReference type="Proteomes" id="UP000217790">
    <property type="component" value="Unassembled WGS sequence"/>
</dbReference>
<organism evidence="1 2">
    <name type="scientific">Armillaria gallica</name>
    <name type="common">Bulbous honey fungus</name>
    <name type="synonym">Armillaria bulbosa</name>
    <dbReference type="NCBI Taxonomy" id="47427"/>
    <lineage>
        <taxon>Eukaryota</taxon>
        <taxon>Fungi</taxon>
        <taxon>Dikarya</taxon>
        <taxon>Basidiomycota</taxon>
        <taxon>Agaricomycotina</taxon>
        <taxon>Agaricomycetes</taxon>
        <taxon>Agaricomycetidae</taxon>
        <taxon>Agaricales</taxon>
        <taxon>Marasmiineae</taxon>
        <taxon>Physalacriaceae</taxon>
        <taxon>Armillaria</taxon>
    </lineage>
</organism>
<name>A0A2H3D8P7_ARMGA</name>
<dbReference type="AlphaFoldDB" id="A0A2H3D8P7"/>
<gene>
    <name evidence="1" type="ORF">ARMGADRAFT_1032485</name>
</gene>